<keyword evidence="11" id="KW-0539">Nucleus</keyword>
<dbReference type="VEuPathDB" id="TrichDB:TVAG_113220"/>
<dbReference type="KEGG" id="tva:5463485"/>
<dbReference type="InterPro" id="IPR023170">
    <property type="entry name" value="HhH_base_excis_C"/>
</dbReference>
<dbReference type="STRING" id="5722.A2DNH5"/>
<dbReference type="AlphaFoldDB" id="A2DNH5"/>
<dbReference type="GO" id="GO:0000703">
    <property type="term" value="F:oxidized pyrimidine nucleobase lesion DNA N-glycosylase activity"/>
    <property type="evidence" value="ECO:0000318"/>
    <property type="project" value="GO_Central"/>
</dbReference>
<dbReference type="FunCoup" id="A2DNH5">
    <property type="interactions" value="245"/>
</dbReference>
<dbReference type="Gene3D" id="1.10.340.30">
    <property type="entry name" value="Hypothetical protein, domain 2"/>
    <property type="match status" value="1"/>
</dbReference>
<dbReference type="HAMAP" id="MF_03183">
    <property type="entry name" value="Endonuclease_III_Nth"/>
    <property type="match status" value="1"/>
</dbReference>
<reference evidence="13" key="2">
    <citation type="journal article" date="2007" name="Science">
        <title>Draft genome sequence of the sexually transmitted pathogen Trichomonas vaginalis.</title>
        <authorList>
            <person name="Carlton J.M."/>
            <person name="Hirt R.P."/>
            <person name="Silva J.C."/>
            <person name="Delcher A.L."/>
            <person name="Schatz M."/>
            <person name="Zhao Q."/>
            <person name="Wortman J.R."/>
            <person name="Bidwell S.L."/>
            <person name="Alsmark U.C.M."/>
            <person name="Besteiro S."/>
            <person name="Sicheritz-Ponten T."/>
            <person name="Noel C.J."/>
            <person name="Dacks J.B."/>
            <person name="Foster P.G."/>
            <person name="Simillion C."/>
            <person name="Van de Peer Y."/>
            <person name="Miranda-Saavedra D."/>
            <person name="Barton G.J."/>
            <person name="Westrop G.D."/>
            <person name="Mueller S."/>
            <person name="Dessi D."/>
            <person name="Fiori P.L."/>
            <person name="Ren Q."/>
            <person name="Paulsen I."/>
            <person name="Zhang H."/>
            <person name="Bastida-Corcuera F.D."/>
            <person name="Simoes-Barbosa A."/>
            <person name="Brown M.T."/>
            <person name="Hayes R.D."/>
            <person name="Mukherjee M."/>
            <person name="Okumura C.Y."/>
            <person name="Schneider R."/>
            <person name="Smith A.J."/>
            <person name="Vanacova S."/>
            <person name="Villalvazo M."/>
            <person name="Haas B.J."/>
            <person name="Pertea M."/>
            <person name="Feldblyum T.V."/>
            <person name="Utterback T.R."/>
            <person name="Shu C.L."/>
            <person name="Osoegawa K."/>
            <person name="de Jong P.J."/>
            <person name="Hrdy I."/>
            <person name="Horvathova L."/>
            <person name="Zubacova Z."/>
            <person name="Dolezal P."/>
            <person name="Malik S.B."/>
            <person name="Logsdon J.M. Jr."/>
            <person name="Henze K."/>
            <person name="Gupta A."/>
            <person name="Wang C.C."/>
            <person name="Dunne R.L."/>
            <person name="Upcroft J.A."/>
            <person name="Upcroft P."/>
            <person name="White O."/>
            <person name="Salzberg S.L."/>
            <person name="Tang P."/>
            <person name="Chiu C.-H."/>
            <person name="Lee Y.-S."/>
            <person name="Embley T.M."/>
            <person name="Coombs G.H."/>
            <person name="Mottram J.C."/>
            <person name="Tachezy J."/>
            <person name="Fraser-Liggett C.M."/>
            <person name="Johnson P.J."/>
        </authorList>
    </citation>
    <scope>NUCLEOTIDE SEQUENCE [LARGE SCALE GENOMIC DNA]</scope>
    <source>
        <strain evidence="13">G3</strain>
    </source>
</reference>
<evidence type="ECO:0000256" key="2">
    <source>
        <dbReference type="ARBA" id="ARBA00008343"/>
    </source>
</evidence>
<dbReference type="eggNOG" id="KOG1921">
    <property type="taxonomic scope" value="Eukaryota"/>
</dbReference>
<dbReference type="SMR" id="A2DNH5"/>
<comment type="caution">
    <text evidence="11">Lacks conserved residue(s) required for the propagation of feature annotation.</text>
</comment>
<evidence type="ECO:0000256" key="10">
    <source>
        <dbReference type="ARBA" id="ARBA00023295"/>
    </source>
</evidence>
<evidence type="ECO:0000256" key="11">
    <source>
        <dbReference type="HAMAP-Rule" id="MF_03183"/>
    </source>
</evidence>
<keyword evidence="8 11" id="KW-0234">DNA repair</keyword>
<keyword evidence="11" id="KW-0496">Mitochondrion</keyword>
<dbReference type="InParanoid" id="A2DNH5"/>
<comment type="function">
    <text evidence="11">Bifunctional DNA N-glycosylase with associated apurinic/apyrimidinic (AP) lyase function that catalyzes the first step in base excision repair (BER), the primary repair pathway for the repair of oxidative DNA damage. The DNA N-glycosylase activity releases the damaged DNA base from DNA by cleaving the N-glycosidic bond, leaving an AP site. The AP lyase activity cleaves the phosphodiester bond 3' to the AP site by a beta-elimination. Primarily recognizes and repairs oxidative base damage of pyrimidines.</text>
</comment>
<dbReference type="Pfam" id="PF00730">
    <property type="entry name" value="HhH-GPD"/>
    <property type="match status" value="1"/>
</dbReference>
<gene>
    <name evidence="11" type="primary">NTH1</name>
    <name evidence="13" type="ORF">TVAG_113220</name>
</gene>
<dbReference type="FunFam" id="1.10.1670.10:FF:000036">
    <property type="entry name" value="Endonuclease III homolog"/>
    <property type="match status" value="1"/>
</dbReference>
<evidence type="ECO:0000256" key="6">
    <source>
        <dbReference type="ARBA" id="ARBA00023004"/>
    </source>
</evidence>
<dbReference type="Proteomes" id="UP000001542">
    <property type="component" value="Unassembled WGS sequence"/>
</dbReference>
<evidence type="ECO:0000256" key="5">
    <source>
        <dbReference type="ARBA" id="ARBA00022801"/>
    </source>
</evidence>
<evidence type="ECO:0000256" key="4">
    <source>
        <dbReference type="ARBA" id="ARBA00022763"/>
    </source>
</evidence>
<keyword evidence="10 11" id="KW-0326">Glycosidase</keyword>
<dbReference type="GO" id="GO:0005634">
    <property type="term" value="C:nucleus"/>
    <property type="evidence" value="ECO:0000318"/>
    <property type="project" value="GO_Central"/>
</dbReference>
<dbReference type="GO" id="GO:0003677">
    <property type="term" value="F:DNA binding"/>
    <property type="evidence" value="ECO:0007669"/>
    <property type="project" value="UniProtKB-UniRule"/>
</dbReference>
<dbReference type="OrthoDB" id="2099276at2759"/>
<dbReference type="OMA" id="PDLEDTW"/>
<dbReference type="GO" id="GO:0051539">
    <property type="term" value="F:4 iron, 4 sulfur cluster binding"/>
    <property type="evidence" value="ECO:0007669"/>
    <property type="project" value="InterPro"/>
</dbReference>
<dbReference type="InterPro" id="IPR003265">
    <property type="entry name" value="HhH-GPD_domain"/>
</dbReference>
<dbReference type="GO" id="GO:0006289">
    <property type="term" value="P:nucleotide-excision repair"/>
    <property type="evidence" value="ECO:0000318"/>
    <property type="project" value="GO_Central"/>
</dbReference>
<keyword evidence="3" id="KW-0479">Metal-binding</keyword>
<dbReference type="GO" id="GO:0006285">
    <property type="term" value="P:base-excision repair, AP site formation"/>
    <property type="evidence" value="ECO:0000318"/>
    <property type="project" value="GO_Central"/>
</dbReference>
<organism evidence="13 14">
    <name type="scientific">Trichomonas vaginalis (strain ATCC PRA-98 / G3)</name>
    <dbReference type="NCBI Taxonomy" id="412133"/>
    <lineage>
        <taxon>Eukaryota</taxon>
        <taxon>Metamonada</taxon>
        <taxon>Parabasalia</taxon>
        <taxon>Trichomonadida</taxon>
        <taxon>Trichomonadidae</taxon>
        <taxon>Trichomonas</taxon>
    </lineage>
</organism>
<comment type="similarity">
    <text evidence="2 11">Belongs to the Nth/MutY family.</text>
</comment>
<sequence>MTQPFEKTIKQLKTLIEYRKTHLAPVDTMGCDITAEKINPKDHRFQILISLMLSSQTKDQMTHAAALKLQKIEGGFNAPNLMKADRETILSCISCVGFANRKTDYIREAAKRCHEKYDDDVPKTLKEFTEFKGVGIKMGTLAMARCWNEQIGIGVDVHVHRISNLLGWVKTNHPDETETALQKVLPKDIWPEVNHCLVGFGQTVCGSKKRKCEECPISSTCRYYLGEDTQSEEETEEEK</sequence>
<evidence type="ECO:0000313" key="14">
    <source>
        <dbReference type="Proteomes" id="UP000001542"/>
    </source>
</evidence>
<dbReference type="EC" id="4.2.99.18" evidence="11"/>
<proteinExistence type="inferred from homology"/>
<dbReference type="SUPFAM" id="SSF48150">
    <property type="entry name" value="DNA-glycosylase"/>
    <property type="match status" value="1"/>
</dbReference>
<dbReference type="GO" id="GO:0046872">
    <property type="term" value="F:metal ion binding"/>
    <property type="evidence" value="ECO:0007669"/>
    <property type="project" value="UniProtKB-KW"/>
</dbReference>
<keyword evidence="9 11" id="KW-0456">Lyase</keyword>
<dbReference type="PANTHER" id="PTHR43286">
    <property type="entry name" value="ENDONUCLEASE III-LIKE PROTEIN 1"/>
    <property type="match status" value="1"/>
</dbReference>
<evidence type="ECO:0000256" key="7">
    <source>
        <dbReference type="ARBA" id="ARBA00023014"/>
    </source>
</evidence>
<comment type="subcellular location">
    <subcellularLocation>
        <location evidence="11">Nucleus</location>
    </subcellularLocation>
    <subcellularLocation>
        <location evidence="11">Mitochondrion</location>
    </subcellularLocation>
</comment>
<keyword evidence="14" id="KW-1185">Reference proteome</keyword>
<dbReference type="EC" id="3.2.2.-" evidence="11"/>
<dbReference type="SMART" id="SM00525">
    <property type="entry name" value="FES"/>
    <property type="match status" value="1"/>
</dbReference>
<dbReference type="CDD" id="cd00056">
    <property type="entry name" value="ENDO3c"/>
    <property type="match status" value="1"/>
</dbReference>
<evidence type="ECO:0000313" key="13">
    <source>
        <dbReference type="EMBL" id="EAY17978.1"/>
    </source>
</evidence>
<keyword evidence="7" id="KW-0411">Iron-sulfur</keyword>
<keyword evidence="5 11" id="KW-0378">Hydrolase</keyword>
<evidence type="ECO:0000256" key="3">
    <source>
        <dbReference type="ARBA" id="ARBA00022723"/>
    </source>
</evidence>
<dbReference type="GO" id="GO:0003906">
    <property type="term" value="F:DNA-(apurinic or apyrimidinic site) endonuclease activity"/>
    <property type="evidence" value="ECO:0000318"/>
    <property type="project" value="GO_Central"/>
</dbReference>
<dbReference type="PANTHER" id="PTHR43286:SF1">
    <property type="entry name" value="ENDONUCLEASE III-LIKE PROTEIN 1"/>
    <property type="match status" value="1"/>
</dbReference>
<dbReference type="RefSeq" id="XP_001578964.1">
    <property type="nucleotide sequence ID" value="XM_001578914.1"/>
</dbReference>
<accession>A2DNH5</accession>
<keyword evidence="6" id="KW-0408">Iron</keyword>
<dbReference type="GO" id="GO:0140078">
    <property type="term" value="F:class I DNA-(apurinic or apyrimidinic site) endonuclease activity"/>
    <property type="evidence" value="ECO:0007669"/>
    <property type="project" value="UniProtKB-EC"/>
</dbReference>
<dbReference type="Gene3D" id="1.10.1670.10">
    <property type="entry name" value="Helix-hairpin-Helix base-excision DNA repair enzymes (C-terminal)"/>
    <property type="match status" value="1"/>
</dbReference>
<evidence type="ECO:0000256" key="9">
    <source>
        <dbReference type="ARBA" id="ARBA00023239"/>
    </source>
</evidence>
<dbReference type="VEuPathDB" id="TrichDB:TVAGG3_0837820"/>
<comment type="catalytic activity">
    <reaction evidence="11">
        <text>2'-deoxyribonucleotide-(2'-deoxyribose 5'-phosphate)-2'-deoxyribonucleotide-DNA = a 3'-end 2'-deoxyribonucleotide-(2,3-dehydro-2,3-deoxyribose 5'-phosphate)-DNA + a 5'-end 5'-phospho-2'-deoxyribonucleoside-DNA + H(+)</text>
        <dbReference type="Rhea" id="RHEA:66592"/>
        <dbReference type="Rhea" id="RHEA-COMP:13180"/>
        <dbReference type="Rhea" id="RHEA-COMP:16897"/>
        <dbReference type="Rhea" id="RHEA-COMP:17067"/>
        <dbReference type="ChEBI" id="CHEBI:15378"/>
        <dbReference type="ChEBI" id="CHEBI:136412"/>
        <dbReference type="ChEBI" id="CHEBI:157695"/>
        <dbReference type="ChEBI" id="CHEBI:167181"/>
        <dbReference type="EC" id="4.2.99.18"/>
    </reaction>
</comment>
<dbReference type="InterPro" id="IPR011257">
    <property type="entry name" value="DNA_glycosylase"/>
</dbReference>
<dbReference type="GO" id="GO:0005739">
    <property type="term" value="C:mitochondrion"/>
    <property type="evidence" value="ECO:0007669"/>
    <property type="project" value="UniProtKB-SubCell"/>
</dbReference>
<reference evidence="13" key="1">
    <citation type="submission" date="2006-10" db="EMBL/GenBank/DDBJ databases">
        <authorList>
            <person name="Amadeo P."/>
            <person name="Zhao Q."/>
            <person name="Wortman J."/>
            <person name="Fraser-Liggett C."/>
            <person name="Carlton J."/>
        </authorList>
    </citation>
    <scope>NUCLEOTIDE SEQUENCE</scope>
    <source>
        <strain evidence="13">G3</strain>
    </source>
</reference>
<dbReference type="PIRSF" id="PIRSF001435">
    <property type="entry name" value="Nth"/>
    <property type="match status" value="1"/>
</dbReference>
<keyword evidence="4 11" id="KW-0227">DNA damage</keyword>
<evidence type="ECO:0000259" key="12">
    <source>
        <dbReference type="SMART" id="SM00478"/>
    </source>
</evidence>
<name>A2DNH5_TRIV3</name>
<protein>
    <recommendedName>
        <fullName evidence="11">Endonuclease III homolog</fullName>
        <ecNumber evidence="11">3.2.2.-</ecNumber>
        <ecNumber evidence="11">4.2.99.18</ecNumber>
    </recommendedName>
    <alternativeName>
        <fullName evidence="11">Bifunctional DNA N-glycosylase/DNA-(apurinic or apyrimidinic site) lyase</fullName>
        <shortName evidence="11">DNA glycosylase/AP lyase</shortName>
    </alternativeName>
</protein>
<evidence type="ECO:0000256" key="8">
    <source>
        <dbReference type="ARBA" id="ARBA00023204"/>
    </source>
</evidence>
<dbReference type="InterPro" id="IPR003651">
    <property type="entry name" value="Endonuclease3_FeS-loop_motif"/>
</dbReference>
<dbReference type="SMART" id="SM00478">
    <property type="entry name" value="ENDO3c"/>
    <property type="match status" value="1"/>
</dbReference>
<comment type="cofactor">
    <cofactor evidence="1">
        <name>[4Fe-4S] cluster</name>
        <dbReference type="ChEBI" id="CHEBI:49883"/>
    </cofactor>
</comment>
<evidence type="ECO:0000256" key="1">
    <source>
        <dbReference type="ARBA" id="ARBA00001966"/>
    </source>
</evidence>
<dbReference type="InterPro" id="IPR030841">
    <property type="entry name" value="NTH1"/>
</dbReference>
<dbReference type="EMBL" id="DS113223">
    <property type="protein sequence ID" value="EAY17978.1"/>
    <property type="molecule type" value="Genomic_DNA"/>
</dbReference>
<feature type="domain" description="HhH-GPD" evidence="12">
    <location>
        <begin position="53"/>
        <end position="203"/>
    </location>
</feature>
<dbReference type="FunFam" id="1.10.340.30:FF:000001">
    <property type="entry name" value="Endonuclease III"/>
    <property type="match status" value="1"/>
</dbReference>